<evidence type="ECO:0000259" key="7">
    <source>
        <dbReference type="PROSITE" id="PS50011"/>
    </source>
</evidence>
<feature type="compositionally biased region" description="Low complexity" evidence="6">
    <location>
        <begin position="58"/>
        <end position="68"/>
    </location>
</feature>
<keyword evidence="9" id="KW-1185">Reference proteome</keyword>
<evidence type="ECO:0000313" key="9">
    <source>
        <dbReference type="Proteomes" id="UP000294933"/>
    </source>
</evidence>
<proteinExistence type="predicted"/>
<feature type="region of interest" description="Disordered" evidence="6">
    <location>
        <begin position="118"/>
        <end position="154"/>
    </location>
</feature>
<dbReference type="GO" id="GO:0005524">
    <property type="term" value="F:ATP binding"/>
    <property type="evidence" value="ECO:0007669"/>
    <property type="project" value="UniProtKB-KW"/>
</dbReference>
<feature type="compositionally biased region" description="Basic and acidic residues" evidence="6">
    <location>
        <begin position="443"/>
        <end position="464"/>
    </location>
</feature>
<keyword evidence="3" id="KW-0547">Nucleotide-binding</keyword>
<dbReference type="PANTHER" id="PTHR45646">
    <property type="entry name" value="SERINE/THREONINE-PROTEIN KINASE DOA-RELATED"/>
    <property type="match status" value="1"/>
</dbReference>
<keyword evidence="2" id="KW-0808">Transferase</keyword>
<evidence type="ECO:0000313" key="8">
    <source>
        <dbReference type="EMBL" id="TDL16993.1"/>
    </source>
</evidence>
<protein>
    <submittedName>
        <fullName evidence="8">Kinase-like protein</fullName>
    </submittedName>
</protein>
<feature type="compositionally biased region" description="Basic and acidic residues" evidence="6">
    <location>
        <begin position="426"/>
        <end position="436"/>
    </location>
</feature>
<dbReference type="InterPro" id="IPR011009">
    <property type="entry name" value="Kinase-like_dom_sf"/>
</dbReference>
<dbReference type="SUPFAM" id="SSF56112">
    <property type="entry name" value="Protein kinase-like (PK-like)"/>
    <property type="match status" value="1"/>
</dbReference>
<dbReference type="SMART" id="SM00220">
    <property type="entry name" value="S_TKc"/>
    <property type="match status" value="1"/>
</dbReference>
<keyword evidence="4 8" id="KW-0418">Kinase</keyword>
<dbReference type="GO" id="GO:0004674">
    <property type="term" value="F:protein serine/threonine kinase activity"/>
    <property type="evidence" value="ECO:0007669"/>
    <property type="project" value="UniProtKB-KW"/>
</dbReference>
<dbReference type="PROSITE" id="PS50011">
    <property type="entry name" value="PROTEIN_KINASE_DOM"/>
    <property type="match status" value="1"/>
</dbReference>
<evidence type="ECO:0000256" key="5">
    <source>
        <dbReference type="ARBA" id="ARBA00022840"/>
    </source>
</evidence>
<dbReference type="GO" id="GO:0043484">
    <property type="term" value="P:regulation of RNA splicing"/>
    <property type="evidence" value="ECO:0007669"/>
    <property type="project" value="TreeGrafter"/>
</dbReference>
<dbReference type="OrthoDB" id="283111at2759"/>
<keyword evidence="1" id="KW-0723">Serine/threonine-protein kinase</keyword>
<dbReference type="AlphaFoldDB" id="A0A4Y7PNH0"/>
<dbReference type="Proteomes" id="UP000294933">
    <property type="component" value="Unassembled WGS sequence"/>
</dbReference>
<reference evidence="8 9" key="1">
    <citation type="submission" date="2018-06" db="EMBL/GenBank/DDBJ databases">
        <title>A transcriptomic atlas of mushroom development highlights an independent origin of complex multicellularity.</title>
        <authorList>
            <consortium name="DOE Joint Genome Institute"/>
            <person name="Krizsan K."/>
            <person name="Almasi E."/>
            <person name="Merenyi Z."/>
            <person name="Sahu N."/>
            <person name="Viragh M."/>
            <person name="Koszo T."/>
            <person name="Mondo S."/>
            <person name="Kiss B."/>
            <person name="Balint B."/>
            <person name="Kues U."/>
            <person name="Barry K."/>
            <person name="Hegedus J.C."/>
            <person name="Henrissat B."/>
            <person name="Johnson J."/>
            <person name="Lipzen A."/>
            <person name="Ohm R."/>
            <person name="Nagy I."/>
            <person name="Pangilinan J."/>
            <person name="Yan J."/>
            <person name="Xiong Y."/>
            <person name="Grigoriev I.V."/>
            <person name="Hibbett D.S."/>
            <person name="Nagy L.G."/>
        </authorList>
    </citation>
    <scope>NUCLEOTIDE SEQUENCE [LARGE SCALE GENOMIC DNA]</scope>
    <source>
        <strain evidence="8 9">SZMC22713</strain>
    </source>
</reference>
<name>A0A4Y7PNH0_9AGAM</name>
<dbReference type="InterPro" id="IPR051175">
    <property type="entry name" value="CLK_kinases"/>
</dbReference>
<feature type="region of interest" description="Disordered" evidence="6">
    <location>
        <begin position="413"/>
        <end position="465"/>
    </location>
</feature>
<evidence type="ECO:0000256" key="4">
    <source>
        <dbReference type="ARBA" id="ARBA00022777"/>
    </source>
</evidence>
<gene>
    <name evidence="8" type="ORF">BD410DRAFT_587781</name>
</gene>
<organism evidence="8 9">
    <name type="scientific">Rickenella mellea</name>
    <dbReference type="NCBI Taxonomy" id="50990"/>
    <lineage>
        <taxon>Eukaryota</taxon>
        <taxon>Fungi</taxon>
        <taxon>Dikarya</taxon>
        <taxon>Basidiomycota</taxon>
        <taxon>Agaricomycotina</taxon>
        <taxon>Agaricomycetes</taxon>
        <taxon>Hymenochaetales</taxon>
        <taxon>Rickenellaceae</taxon>
        <taxon>Rickenella</taxon>
    </lineage>
</organism>
<dbReference type="InterPro" id="IPR000719">
    <property type="entry name" value="Prot_kinase_dom"/>
</dbReference>
<evidence type="ECO:0000256" key="3">
    <source>
        <dbReference type="ARBA" id="ARBA00022741"/>
    </source>
</evidence>
<keyword evidence="5" id="KW-0067">ATP-binding</keyword>
<dbReference type="VEuPathDB" id="FungiDB:BD410DRAFT_587781"/>
<evidence type="ECO:0000256" key="2">
    <source>
        <dbReference type="ARBA" id="ARBA00022679"/>
    </source>
</evidence>
<dbReference type="Gene3D" id="1.10.510.10">
    <property type="entry name" value="Transferase(Phosphotransferase) domain 1"/>
    <property type="match status" value="1"/>
</dbReference>
<feature type="region of interest" description="Disordered" evidence="6">
    <location>
        <begin position="33"/>
        <end position="85"/>
    </location>
</feature>
<feature type="domain" description="Protein kinase" evidence="7">
    <location>
        <begin position="185"/>
        <end position="464"/>
    </location>
</feature>
<evidence type="ECO:0000256" key="6">
    <source>
        <dbReference type="SAM" id="MobiDB-lite"/>
    </source>
</evidence>
<sequence length="497" mass="56677">MIEKCWARDPNLRPGSKDLVKYFNSRINAAHQSLDSDRQMDPTGRLSEGDISKNHQLTTAPASTSTTTKGLSVSYQPPAPKRRSAGLLDRAPTVTATRTQIVAAAAYNLSTFVSPPVSKRRIHDRRSDLTPPRKRIATGSKHGNAVESTNPSQTGSMATIRLGYECDDKDGHYSIVPHDMIFRRYIIVRLLRQDMCGRVIEAIDTVNNVTVAIRIIRAIPKYRVIGETEIRVMQKLKEHDQDNKNKCIHLLHWFDHQNHICLVSELLEISTYDFLRDNHFQPFPRKHIQDFARQLFGSVAFLHDLHISHTDLKPESILLVWNSYWIACNERKKPQKRILVKTDIRLSDFGSATFEPECHSTTNLTRHYRAPETTLGLGWSYSCDVFSLGCILVEFYTGVTLFQTHDHLAMMKTMGRAQRSSQPATHNEDEGFDSPKSESSTQSEKDKKWRKNLEDLIPPRDPDISARCVGTFVFYVGNTDGRFLREDETKRDERGGN</sequence>
<dbReference type="GO" id="GO:0005634">
    <property type="term" value="C:nucleus"/>
    <property type="evidence" value="ECO:0007669"/>
    <property type="project" value="TreeGrafter"/>
</dbReference>
<dbReference type="PANTHER" id="PTHR45646:SF11">
    <property type="entry name" value="SERINE_THREONINE-PROTEIN KINASE DOA"/>
    <property type="match status" value="1"/>
</dbReference>
<evidence type="ECO:0000256" key="1">
    <source>
        <dbReference type="ARBA" id="ARBA00022527"/>
    </source>
</evidence>
<dbReference type="EMBL" id="ML170231">
    <property type="protein sequence ID" value="TDL16993.1"/>
    <property type="molecule type" value="Genomic_DNA"/>
</dbReference>
<dbReference type="Gene3D" id="3.30.200.20">
    <property type="entry name" value="Phosphorylase Kinase, domain 1"/>
    <property type="match status" value="1"/>
</dbReference>
<dbReference type="Pfam" id="PF00069">
    <property type="entry name" value="Pkinase"/>
    <property type="match status" value="1"/>
</dbReference>
<accession>A0A4Y7PNH0</accession>